<feature type="domain" description="Putative Flp pilus-assembly TadG-like N-terminal" evidence="2">
    <location>
        <begin position="1"/>
        <end position="34"/>
    </location>
</feature>
<dbReference type="OrthoDB" id="4337756at2"/>
<organism evidence="3 4">
    <name type="scientific">Streptomyces globosus</name>
    <dbReference type="NCBI Taxonomy" id="68209"/>
    <lineage>
        <taxon>Bacteria</taxon>
        <taxon>Bacillati</taxon>
        <taxon>Actinomycetota</taxon>
        <taxon>Actinomycetes</taxon>
        <taxon>Kitasatosporales</taxon>
        <taxon>Streptomycetaceae</taxon>
        <taxon>Streptomyces</taxon>
    </lineage>
</organism>
<gene>
    <name evidence="3" type="ORF">C0216_04130</name>
</gene>
<sequence length="197" mass="20140">MLFAALAFFAVGQAALTRSDAQGAADAAALAAAGDARDHLLPGLEIATLRAADWERVLEGDLLSSAGACEQAHRFAERNNAVATCTQAQLRFSVEVTTNGTVGQSVIPGTSGLHGQARATAAIEPRCSLAAAPSPEPSATPSPSGTAGPGSGATTRPSQPRTVRFKCKGGASVELDTAKGDLWRKVAKSLFDVRLVD</sequence>
<dbReference type="AlphaFoldDB" id="A0A344U8Q7"/>
<name>A0A344U8Q7_9ACTN</name>
<evidence type="ECO:0000259" key="2">
    <source>
        <dbReference type="Pfam" id="PF13400"/>
    </source>
</evidence>
<proteinExistence type="predicted"/>
<accession>A0A344U8Q7</accession>
<dbReference type="KEGG" id="sgz:C0216_04130"/>
<evidence type="ECO:0000313" key="3">
    <source>
        <dbReference type="EMBL" id="AXE27278.1"/>
    </source>
</evidence>
<dbReference type="InterPro" id="IPR028087">
    <property type="entry name" value="Tad_N"/>
</dbReference>
<dbReference type="Pfam" id="PF13400">
    <property type="entry name" value="Tad"/>
    <property type="match status" value="1"/>
</dbReference>
<dbReference type="EMBL" id="CP030862">
    <property type="protein sequence ID" value="AXE27278.1"/>
    <property type="molecule type" value="Genomic_DNA"/>
</dbReference>
<protein>
    <recommendedName>
        <fullName evidence="2">Putative Flp pilus-assembly TadG-like N-terminal domain-containing protein</fullName>
    </recommendedName>
</protein>
<feature type="region of interest" description="Disordered" evidence="1">
    <location>
        <begin position="130"/>
        <end position="166"/>
    </location>
</feature>
<evidence type="ECO:0000313" key="4">
    <source>
        <dbReference type="Proteomes" id="UP000252004"/>
    </source>
</evidence>
<reference evidence="3 4" key="1">
    <citation type="submission" date="2018-01" db="EMBL/GenBank/DDBJ databases">
        <title>Draft genome Sequence of streptomyces globosus LZH-48.</title>
        <authorList>
            <person name="Ran K."/>
            <person name="Li Z."/>
            <person name="Wei S."/>
            <person name="Dong R."/>
        </authorList>
    </citation>
    <scope>NUCLEOTIDE SEQUENCE [LARGE SCALE GENOMIC DNA]</scope>
    <source>
        <strain evidence="3 4">LZH-48</strain>
    </source>
</reference>
<dbReference type="Proteomes" id="UP000252004">
    <property type="component" value="Chromosome"/>
</dbReference>
<keyword evidence="4" id="KW-1185">Reference proteome</keyword>
<evidence type="ECO:0000256" key="1">
    <source>
        <dbReference type="SAM" id="MobiDB-lite"/>
    </source>
</evidence>